<name>A0A024G5M0_9STRA</name>
<reference evidence="1 2" key="1">
    <citation type="submission" date="2012-05" db="EMBL/GenBank/DDBJ databases">
        <title>Recombination and specialization in a pathogen metapopulation.</title>
        <authorList>
            <person name="Gardiner A."/>
            <person name="Kemen E."/>
            <person name="Schultz-Larsen T."/>
            <person name="MacLean D."/>
            <person name="Van Oosterhout C."/>
            <person name="Jones J.D.G."/>
        </authorList>
    </citation>
    <scope>NUCLEOTIDE SEQUENCE [LARGE SCALE GENOMIC DNA]</scope>
    <source>
        <strain evidence="1 2">Ac Nc2</strain>
    </source>
</reference>
<gene>
    <name evidence="1" type="ORF">BN9_029490</name>
</gene>
<dbReference type="InParanoid" id="A0A024G5M0"/>
<keyword evidence="2" id="KW-1185">Reference proteome</keyword>
<organism evidence="1 2">
    <name type="scientific">Albugo candida</name>
    <dbReference type="NCBI Taxonomy" id="65357"/>
    <lineage>
        <taxon>Eukaryota</taxon>
        <taxon>Sar</taxon>
        <taxon>Stramenopiles</taxon>
        <taxon>Oomycota</taxon>
        <taxon>Peronosporomycetes</taxon>
        <taxon>Albuginales</taxon>
        <taxon>Albuginaceae</taxon>
        <taxon>Albugo</taxon>
    </lineage>
</organism>
<sequence length="103" mass="11840">MILTTKETWLFSSTYQCLDRHVKCCSELLADSMQKCQITEQNNEMPERFLEIPPIANAILPLFSLVSFLRVQELRRDLATPFASTFFAVNNELAKIRAVLIES</sequence>
<dbReference type="Proteomes" id="UP000053237">
    <property type="component" value="Unassembled WGS sequence"/>
</dbReference>
<proteinExistence type="predicted"/>
<dbReference type="AlphaFoldDB" id="A0A024G5M0"/>
<evidence type="ECO:0000313" key="2">
    <source>
        <dbReference type="Proteomes" id="UP000053237"/>
    </source>
</evidence>
<comment type="caution">
    <text evidence="1">The sequence shown here is derived from an EMBL/GenBank/DDBJ whole genome shotgun (WGS) entry which is preliminary data.</text>
</comment>
<accession>A0A024G5M0</accession>
<protein>
    <submittedName>
        <fullName evidence="1">Uncharacterized protein</fullName>
    </submittedName>
</protein>
<dbReference type="EMBL" id="CAIX01000030">
    <property type="protein sequence ID" value="CCI42165.1"/>
    <property type="molecule type" value="Genomic_DNA"/>
</dbReference>
<evidence type="ECO:0000313" key="1">
    <source>
        <dbReference type="EMBL" id="CCI42165.1"/>
    </source>
</evidence>